<dbReference type="OrthoDB" id="4265717at2"/>
<keyword evidence="3" id="KW-0808">Transferase</keyword>
<protein>
    <submittedName>
        <fullName evidence="3">Glutamine amidotransferase</fullName>
    </submittedName>
</protein>
<reference evidence="3 4" key="1">
    <citation type="submission" date="2016-12" db="EMBL/GenBank/DDBJ databases">
        <title>The draft genome sequence of Actinophytocola xinjiangensis.</title>
        <authorList>
            <person name="Wang W."/>
            <person name="Yuan L."/>
        </authorList>
    </citation>
    <scope>NUCLEOTIDE SEQUENCE [LARGE SCALE GENOMIC DNA]</scope>
    <source>
        <strain evidence="3 4">CGMCC 4.4663</strain>
    </source>
</reference>
<dbReference type="Proteomes" id="UP000185696">
    <property type="component" value="Unassembled WGS sequence"/>
</dbReference>
<dbReference type="GO" id="GO:0006355">
    <property type="term" value="P:regulation of DNA-templated transcription"/>
    <property type="evidence" value="ECO:0007669"/>
    <property type="project" value="TreeGrafter"/>
</dbReference>
<dbReference type="Gene3D" id="3.40.50.880">
    <property type="match status" value="1"/>
</dbReference>
<dbReference type="SUPFAM" id="SSF52317">
    <property type="entry name" value="Class I glutamine amidotransferase-like"/>
    <property type="match status" value="1"/>
</dbReference>
<organism evidence="3 4">
    <name type="scientific">Actinophytocola xinjiangensis</name>
    <dbReference type="NCBI Taxonomy" id="485602"/>
    <lineage>
        <taxon>Bacteria</taxon>
        <taxon>Bacillati</taxon>
        <taxon>Actinomycetota</taxon>
        <taxon>Actinomycetes</taxon>
        <taxon>Pseudonocardiales</taxon>
        <taxon>Pseudonocardiaceae</taxon>
    </lineage>
</organism>
<dbReference type="GO" id="GO:0016740">
    <property type="term" value="F:transferase activity"/>
    <property type="evidence" value="ECO:0007669"/>
    <property type="project" value="UniProtKB-KW"/>
</dbReference>
<keyword evidence="3" id="KW-0315">Glutamine amidotransferase</keyword>
<evidence type="ECO:0000313" key="3">
    <source>
        <dbReference type="EMBL" id="OLF04916.1"/>
    </source>
</evidence>
<evidence type="ECO:0000259" key="2">
    <source>
        <dbReference type="Pfam" id="PF01965"/>
    </source>
</evidence>
<dbReference type="PANTHER" id="PTHR43130">
    <property type="entry name" value="ARAC-FAMILY TRANSCRIPTIONAL REGULATOR"/>
    <property type="match status" value="1"/>
</dbReference>
<feature type="domain" description="DJ-1/PfpI" evidence="2">
    <location>
        <begin position="3"/>
        <end position="161"/>
    </location>
</feature>
<dbReference type="EMBL" id="MSIF01000036">
    <property type="protein sequence ID" value="OLF04916.1"/>
    <property type="molecule type" value="Genomic_DNA"/>
</dbReference>
<gene>
    <name evidence="3" type="ORF">BLA60_38650</name>
</gene>
<dbReference type="PANTHER" id="PTHR43130:SF2">
    <property type="entry name" value="DJ-1_PFPI DOMAIN-CONTAINING PROTEIN"/>
    <property type="match status" value="1"/>
</dbReference>
<dbReference type="CDD" id="cd03139">
    <property type="entry name" value="GATase1_PfpI_2"/>
    <property type="match status" value="1"/>
</dbReference>
<keyword evidence="4" id="KW-1185">Reference proteome</keyword>
<accession>A0A7Z0WDL4</accession>
<comment type="caution">
    <text evidence="3">The sequence shown here is derived from an EMBL/GenBank/DDBJ whole genome shotgun (WGS) entry which is preliminary data.</text>
</comment>
<feature type="region of interest" description="Disordered" evidence="1">
    <location>
        <begin position="182"/>
        <end position="210"/>
    </location>
</feature>
<sequence>MDIAFVLYDNLTALDLVGPYETLSWHPAATPHFVAEQTGPVYTDNGLVMHATTTFADLAAPDVIVVPGSSRFVDALEDTVLLDWLRAAHPHATWTASVCTGSTLLAKAGILTGRPATTHWGARELLGSLGAVVSHERVVIDGSVITGAGVSAGIDLGLTLSAEIWGEEAARAVQLMLEYDPRPPFDSGSPDKAGPELMAKVGQLLSPRSG</sequence>
<dbReference type="AlphaFoldDB" id="A0A7Z0WDL4"/>
<evidence type="ECO:0000256" key="1">
    <source>
        <dbReference type="SAM" id="MobiDB-lite"/>
    </source>
</evidence>
<evidence type="ECO:0000313" key="4">
    <source>
        <dbReference type="Proteomes" id="UP000185696"/>
    </source>
</evidence>
<dbReference type="InterPro" id="IPR002818">
    <property type="entry name" value="DJ-1/PfpI"/>
</dbReference>
<proteinExistence type="predicted"/>
<name>A0A7Z0WDL4_9PSEU</name>
<dbReference type="InterPro" id="IPR029062">
    <property type="entry name" value="Class_I_gatase-like"/>
</dbReference>
<dbReference type="Pfam" id="PF01965">
    <property type="entry name" value="DJ-1_PfpI"/>
    <property type="match status" value="1"/>
</dbReference>
<dbReference type="InterPro" id="IPR052158">
    <property type="entry name" value="INH-QAR"/>
</dbReference>